<dbReference type="PROSITE" id="PS01124">
    <property type="entry name" value="HTH_ARAC_FAMILY_2"/>
    <property type="match status" value="1"/>
</dbReference>
<accession>A0ABR6KU30</accession>
<reference evidence="5 6" key="1">
    <citation type="submission" date="2020-08" db="EMBL/GenBank/DDBJ databases">
        <title>Genomic Encyclopedia of Type Strains, Phase IV (KMG-IV): sequencing the most valuable type-strain genomes for metagenomic binning, comparative biology and taxonomic classification.</title>
        <authorList>
            <person name="Goeker M."/>
        </authorList>
    </citation>
    <scope>NUCLEOTIDE SEQUENCE [LARGE SCALE GENOMIC DNA]</scope>
    <source>
        <strain evidence="5 6">DSM 102983</strain>
    </source>
</reference>
<comment type="caution">
    <text evidence="5">The sequence shown here is derived from an EMBL/GenBank/DDBJ whole genome shotgun (WGS) entry which is preliminary data.</text>
</comment>
<dbReference type="InterPro" id="IPR018060">
    <property type="entry name" value="HTH_AraC"/>
</dbReference>
<dbReference type="Pfam" id="PF12833">
    <property type="entry name" value="HTH_18"/>
    <property type="match status" value="1"/>
</dbReference>
<dbReference type="PANTHER" id="PTHR43280:SF32">
    <property type="entry name" value="TRANSCRIPTIONAL REGULATORY PROTEIN"/>
    <property type="match status" value="1"/>
</dbReference>
<keyword evidence="2" id="KW-0238">DNA-binding</keyword>
<keyword evidence="3" id="KW-0804">Transcription</keyword>
<evidence type="ECO:0000256" key="1">
    <source>
        <dbReference type="ARBA" id="ARBA00023015"/>
    </source>
</evidence>
<dbReference type="PANTHER" id="PTHR43280">
    <property type="entry name" value="ARAC-FAMILY TRANSCRIPTIONAL REGULATOR"/>
    <property type="match status" value="1"/>
</dbReference>
<gene>
    <name evidence="5" type="ORF">GGQ57_004945</name>
</gene>
<sequence>MEKIIKLNTIKDYNDFLGIETPHPLVSVIDASKIKPLHHTRKNIGFYVIYLKDIKCADQIKYGRKLYDFQEETLVFAAPGQIIGNDDTGEVFQPKGWWLTFQPELLHGTPLGRHMQDYTFFSYAVNEALHLSKQERQTVIDCMIKIDEEIKGATDKHSNLIIASAIELLLNYCTRFYDRQFITRKKENKDTLSTFEALLNDYFTSDKPQLFGTPTVAYCAEKLHLSANYFGDLIKKVTGSSAQEYILSKIMDTAKELLADPAKSISDVAYALGYQYPQYFSRAFKRIVGYSPNEYRTLRKTLL</sequence>
<dbReference type="PRINTS" id="PR00032">
    <property type="entry name" value="HTHARAC"/>
</dbReference>
<dbReference type="InterPro" id="IPR018062">
    <property type="entry name" value="HTH_AraC-typ_CS"/>
</dbReference>
<dbReference type="PROSITE" id="PS00041">
    <property type="entry name" value="HTH_ARAC_FAMILY_1"/>
    <property type="match status" value="1"/>
</dbReference>
<dbReference type="SMART" id="SM00342">
    <property type="entry name" value="HTH_ARAC"/>
    <property type="match status" value="1"/>
</dbReference>
<feature type="domain" description="HTH araC/xylS-type" evidence="4">
    <location>
        <begin position="193"/>
        <end position="298"/>
    </location>
</feature>
<protein>
    <submittedName>
        <fullName evidence="5">AraC-like DNA-binding protein</fullName>
    </submittedName>
</protein>
<dbReference type="InterPro" id="IPR020449">
    <property type="entry name" value="Tscrpt_reg_AraC-type_HTH"/>
</dbReference>
<keyword evidence="6" id="KW-1185">Reference proteome</keyword>
<evidence type="ECO:0000313" key="6">
    <source>
        <dbReference type="Proteomes" id="UP000533637"/>
    </source>
</evidence>
<organism evidence="5 6">
    <name type="scientific">Parabacteroides faecis</name>
    <dbReference type="NCBI Taxonomy" id="1217282"/>
    <lineage>
        <taxon>Bacteria</taxon>
        <taxon>Pseudomonadati</taxon>
        <taxon>Bacteroidota</taxon>
        <taxon>Bacteroidia</taxon>
        <taxon>Bacteroidales</taxon>
        <taxon>Tannerellaceae</taxon>
        <taxon>Parabacteroides</taxon>
    </lineage>
</organism>
<evidence type="ECO:0000259" key="4">
    <source>
        <dbReference type="PROSITE" id="PS01124"/>
    </source>
</evidence>
<proteinExistence type="predicted"/>
<dbReference type="RefSeq" id="WP_122375270.1">
    <property type="nucleotide sequence ID" value="NZ_BMPB01000017.1"/>
</dbReference>
<evidence type="ECO:0000256" key="2">
    <source>
        <dbReference type="ARBA" id="ARBA00023125"/>
    </source>
</evidence>
<name>A0ABR6KU30_9BACT</name>
<dbReference type="EMBL" id="JACHOC010000013">
    <property type="protein sequence ID" value="MBB4624999.1"/>
    <property type="molecule type" value="Genomic_DNA"/>
</dbReference>
<keyword evidence="1" id="KW-0805">Transcription regulation</keyword>
<dbReference type="SUPFAM" id="SSF46689">
    <property type="entry name" value="Homeodomain-like"/>
    <property type="match status" value="1"/>
</dbReference>
<dbReference type="InterPro" id="IPR009057">
    <property type="entry name" value="Homeodomain-like_sf"/>
</dbReference>
<evidence type="ECO:0000313" key="5">
    <source>
        <dbReference type="EMBL" id="MBB4624999.1"/>
    </source>
</evidence>
<dbReference type="Gene3D" id="1.10.10.60">
    <property type="entry name" value="Homeodomain-like"/>
    <property type="match status" value="2"/>
</dbReference>
<evidence type="ECO:0000256" key="3">
    <source>
        <dbReference type="ARBA" id="ARBA00023163"/>
    </source>
</evidence>
<dbReference type="Proteomes" id="UP000533637">
    <property type="component" value="Unassembled WGS sequence"/>
</dbReference>